<organism evidence="5 6">
    <name type="scientific">Clostridium scatologenes</name>
    <dbReference type="NCBI Taxonomy" id="1548"/>
    <lineage>
        <taxon>Bacteria</taxon>
        <taxon>Bacillati</taxon>
        <taxon>Bacillota</taxon>
        <taxon>Clostridia</taxon>
        <taxon>Eubacteriales</taxon>
        <taxon>Clostridiaceae</taxon>
        <taxon>Clostridium</taxon>
    </lineage>
</organism>
<dbReference type="STRING" id="1548.CSCA_1434"/>
<dbReference type="PANTHER" id="PTHR37829">
    <property type="entry name" value="PHAGE-LIKE ELEMENT PBSX PROTEIN XKDT"/>
    <property type="match status" value="1"/>
</dbReference>
<dbReference type="KEGG" id="csq:CSCA_1434"/>
<dbReference type="RefSeq" id="WP_029159985.1">
    <property type="nucleotide sequence ID" value="NZ_CP009933.1"/>
</dbReference>
<evidence type="ECO:0000256" key="1">
    <source>
        <dbReference type="ARBA" id="ARBA00038087"/>
    </source>
</evidence>
<dbReference type="InterPro" id="IPR058530">
    <property type="entry name" value="Baseplate_J-like_C"/>
</dbReference>
<protein>
    <submittedName>
        <fullName evidence="5">Baseplate J family protein</fullName>
    </submittedName>
</protein>
<dbReference type="Pfam" id="PF04865">
    <property type="entry name" value="Baseplate_J"/>
    <property type="match status" value="1"/>
</dbReference>
<dbReference type="Pfam" id="PF26079">
    <property type="entry name" value="Baseplate_J_C"/>
    <property type="match status" value="1"/>
</dbReference>
<evidence type="ECO:0000259" key="3">
    <source>
        <dbReference type="Pfam" id="PF26078"/>
    </source>
</evidence>
<reference evidence="5 6" key="1">
    <citation type="journal article" date="2015" name="J. Biotechnol.">
        <title>Complete genome sequence of a malodorant-producing acetogen, Clostridium scatologenes ATCC 25775(T).</title>
        <authorList>
            <person name="Zhu Z."/>
            <person name="Guo T."/>
            <person name="Zheng H."/>
            <person name="Song T."/>
            <person name="Ouyang P."/>
            <person name="Xie J."/>
        </authorList>
    </citation>
    <scope>NUCLEOTIDE SEQUENCE [LARGE SCALE GENOMIC DNA]</scope>
    <source>
        <strain evidence="5 6">ATCC 25775</strain>
    </source>
</reference>
<proteinExistence type="inferred from homology"/>
<keyword evidence="6" id="KW-1185">Reference proteome</keyword>
<comment type="similarity">
    <text evidence="1">Belongs to the Mu gp47/PBSX XkdT family.</text>
</comment>
<dbReference type="InterPro" id="IPR006949">
    <property type="entry name" value="Barrel_Baseplate_J-like"/>
</dbReference>
<sequence length="362" mass="38455">MAYSESLETIKERMLGNISDSVDKTEGYLIYDNVIATGKEFQKISTELDQLVNKLNISNLTSDELATRIKERTGQTRNPATYATGVLTITGSATIAIGALFQTSSAVQFKSLEAKTITNSGIINIQAVVAGSTGNIPAGQITVMPVAITGVTSVTNTAATANGFDEESDSALLQRYYEKLREPSTQGNIAYFKSLVKSYTGVGDVKVFPTWNGNNTVKIVIVDSNKQVPSTDLINAVQSYMDPLGDIWGLGYGAAPFGAFTTITGATGKNINVSFTVDKDTNYSDEQRLVNIQASINAYLKTIAFVDNAIVSYAKIGDAILNSAGVLDYSNLTINGGTSNIALSLTSSLCEIPTLGVVTINV</sequence>
<feature type="domain" description="Baseplate J-like central" evidence="3">
    <location>
        <begin position="185"/>
        <end position="263"/>
    </location>
</feature>
<dbReference type="PANTHER" id="PTHR37829:SF3">
    <property type="entry name" value="PROTEIN JAYE-RELATED"/>
    <property type="match status" value="1"/>
</dbReference>
<dbReference type="InterPro" id="IPR058531">
    <property type="entry name" value="Baseplate_J_M"/>
</dbReference>
<feature type="domain" description="Baseplate protein J-like barrel" evidence="2">
    <location>
        <begin position="87"/>
        <end position="163"/>
    </location>
</feature>
<evidence type="ECO:0000259" key="4">
    <source>
        <dbReference type="Pfam" id="PF26079"/>
    </source>
</evidence>
<evidence type="ECO:0000313" key="6">
    <source>
        <dbReference type="Proteomes" id="UP000033115"/>
    </source>
</evidence>
<dbReference type="Pfam" id="PF26078">
    <property type="entry name" value="Baseplate_J_M"/>
    <property type="match status" value="1"/>
</dbReference>
<feature type="domain" description="Baseplate J-like C-terminal" evidence="4">
    <location>
        <begin position="271"/>
        <end position="361"/>
    </location>
</feature>
<evidence type="ECO:0000313" key="5">
    <source>
        <dbReference type="EMBL" id="AKA68559.1"/>
    </source>
</evidence>
<accession>A0A0E3M8M5</accession>
<dbReference type="EMBL" id="CP009933">
    <property type="protein sequence ID" value="AKA68559.1"/>
    <property type="molecule type" value="Genomic_DNA"/>
</dbReference>
<gene>
    <name evidence="5" type="ORF">CSCA_1434</name>
</gene>
<name>A0A0E3M8M5_CLOSL</name>
<evidence type="ECO:0000259" key="2">
    <source>
        <dbReference type="Pfam" id="PF04865"/>
    </source>
</evidence>
<dbReference type="HOGENOM" id="CLU_039609_0_0_9"/>
<dbReference type="Proteomes" id="UP000033115">
    <property type="component" value="Chromosome"/>
</dbReference>
<dbReference type="InterPro" id="IPR052399">
    <property type="entry name" value="Phage_Baseplate_Assmbl_Protein"/>
</dbReference>
<dbReference type="AlphaFoldDB" id="A0A0E3M8M5"/>